<evidence type="ECO:0000256" key="2">
    <source>
        <dbReference type="PROSITE-ProRule" id="PRU00325"/>
    </source>
</evidence>
<dbReference type="RefSeq" id="WP_149568827.1">
    <property type="nucleotide sequence ID" value="NZ_CP035807.1"/>
</dbReference>
<evidence type="ECO:0000259" key="4">
    <source>
        <dbReference type="PROSITE" id="PS51192"/>
    </source>
</evidence>
<evidence type="ECO:0000259" key="5">
    <source>
        <dbReference type="PROSITE" id="PS51194"/>
    </source>
</evidence>
<dbReference type="AlphaFoldDB" id="A0A5C1QDE7"/>
<dbReference type="KEGG" id="sper:EW093_12995"/>
<dbReference type="PROSITE" id="PS51192">
    <property type="entry name" value="HELICASE_ATP_BIND_1"/>
    <property type="match status" value="1"/>
</dbReference>
<dbReference type="PROSITE" id="PS51194">
    <property type="entry name" value="HELICASE_CTER"/>
    <property type="match status" value="1"/>
</dbReference>
<proteinExistence type="predicted"/>
<dbReference type="CDD" id="cd18012">
    <property type="entry name" value="DEXQc_arch_SWI2_SNF2"/>
    <property type="match status" value="1"/>
</dbReference>
<dbReference type="Pfam" id="PF04434">
    <property type="entry name" value="SWIM"/>
    <property type="match status" value="1"/>
</dbReference>
<dbReference type="InterPro" id="IPR038718">
    <property type="entry name" value="SNF2-like_sf"/>
</dbReference>
<feature type="domain" description="Helicase C-terminal" evidence="5">
    <location>
        <begin position="876"/>
        <end position="1023"/>
    </location>
</feature>
<evidence type="ECO:0008006" key="8">
    <source>
        <dbReference type="Google" id="ProtNLM"/>
    </source>
</evidence>
<dbReference type="OrthoDB" id="9814088at2"/>
<keyword evidence="2" id="KW-0863">Zinc-finger</keyword>
<dbReference type="CDD" id="cd18793">
    <property type="entry name" value="SF2_C_SNF"/>
    <property type="match status" value="1"/>
</dbReference>
<feature type="domain" description="Helicase ATP-binding" evidence="4">
    <location>
        <begin position="591"/>
        <end position="750"/>
    </location>
</feature>
<evidence type="ECO:0000313" key="6">
    <source>
        <dbReference type="EMBL" id="QEN05591.1"/>
    </source>
</evidence>
<dbReference type="InterPro" id="IPR049730">
    <property type="entry name" value="SNF2/RAD54-like_C"/>
</dbReference>
<name>A0A5C1QDE7_9SPIO</name>
<dbReference type="Pfam" id="PF00176">
    <property type="entry name" value="SNF2-rel_dom"/>
    <property type="match status" value="1"/>
</dbReference>
<dbReference type="Gene3D" id="3.40.50.10810">
    <property type="entry name" value="Tandem AAA-ATPase domain"/>
    <property type="match status" value="1"/>
</dbReference>
<dbReference type="InterPro" id="IPR014001">
    <property type="entry name" value="Helicase_ATP-bd"/>
</dbReference>
<dbReference type="GO" id="GO:0016787">
    <property type="term" value="F:hydrolase activity"/>
    <property type="evidence" value="ECO:0007669"/>
    <property type="project" value="UniProtKB-KW"/>
</dbReference>
<reference evidence="6 7" key="1">
    <citation type="submission" date="2019-02" db="EMBL/GenBank/DDBJ databases">
        <authorList>
            <person name="Fomenkov A."/>
            <person name="Dubinina G."/>
            <person name="Grabovich M."/>
            <person name="Vincze T."/>
            <person name="Roberts R.J."/>
        </authorList>
    </citation>
    <scope>NUCLEOTIDE SEQUENCE [LARGE SCALE GENOMIC DNA]</scope>
    <source>
        <strain evidence="6 7">P</strain>
    </source>
</reference>
<dbReference type="InterPro" id="IPR007527">
    <property type="entry name" value="Znf_SWIM"/>
</dbReference>
<protein>
    <recommendedName>
        <fullName evidence="8">DEAD/DEAH box helicase</fullName>
    </recommendedName>
</protein>
<reference evidence="6 7" key="2">
    <citation type="submission" date="2019-09" db="EMBL/GenBank/DDBJ databases">
        <title>Complete Genome Sequence and Methylome Analysis of free living Spirochaetas.</title>
        <authorList>
            <person name="Leshcheva N."/>
            <person name="Mikheeva N."/>
        </authorList>
    </citation>
    <scope>NUCLEOTIDE SEQUENCE [LARGE SCALE GENOMIC DNA]</scope>
    <source>
        <strain evidence="6 7">P</strain>
    </source>
</reference>
<keyword evidence="2" id="KW-0479">Metal-binding</keyword>
<feature type="domain" description="SWIM-type" evidence="3">
    <location>
        <begin position="51"/>
        <end position="82"/>
    </location>
</feature>
<dbReference type="SUPFAM" id="SSF52540">
    <property type="entry name" value="P-loop containing nucleoside triphosphate hydrolases"/>
    <property type="match status" value="2"/>
</dbReference>
<dbReference type="SMART" id="SM00490">
    <property type="entry name" value="HELICc"/>
    <property type="match status" value="1"/>
</dbReference>
<dbReference type="EMBL" id="CP035807">
    <property type="protein sequence ID" value="QEN05591.1"/>
    <property type="molecule type" value="Genomic_DNA"/>
</dbReference>
<dbReference type="Gene3D" id="3.40.50.300">
    <property type="entry name" value="P-loop containing nucleotide triphosphate hydrolases"/>
    <property type="match status" value="1"/>
</dbReference>
<organism evidence="6 7">
    <name type="scientific">Thiospirochaeta perfilievii</name>
    <dbReference type="NCBI Taxonomy" id="252967"/>
    <lineage>
        <taxon>Bacteria</taxon>
        <taxon>Pseudomonadati</taxon>
        <taxon>Spirochaetota</taxon>
        <taxon>Spirochaetia</taxon>
        <taxon>Spirochaetales</taxon>
        <taxon>Spirochaetaceae</taxon>
        <taxon>Thiospirochaeta</taxon>
    </lineage>
</organism>
<dbReference type="InterPro" id="IPR000330">
    <property type="entry name" value="SNF2_N"/>
</dbReference>
<evidence type="ECO:0000256" key="1">
    <source>
        <dbReference type="ARBA" id="ARBA00022801"/>
    </source>
</evidence>
<gene>
    <name evidence="6" type="ORF">EW093_12995</name>
</gene>
<dbReference type="GO" id="GO:0008270">
    <property type="term" value="F:zinc ion binding"/>
    <property type="evidence" value="ECO:0007669"/>
    <property type="project" value="UniProtKB-KW"/>
</dbReference>
<dbReference type="InterPro" id="IPR027417">
    <property type="entry name" value="P-loop_NTPase"/>
</dbReference>
<dbReference type="Pfam" id="PF00271">
    <property type="entry name" value="Helicase_C"/>
    <property type="match status" value="1"/>
</dbReference>
<sequence>MEYTENDIKTYLGDIIFYRAKDYFNKNKVLIVAPEQKAYHGEVLGSGGQIYSVEVGYDGYHNCSCPYNGPCKHIGAVLLELLQIEQEVENFDPVEEFRHYETLKSQDLEEFNKEMFNDSSWRGINKNNNGRESSFKVQFQIVCSNTNKPLIKAVLRYIKKDGDLGRTENFSYSKNITDITSNSEAVLNYLQLKMDYQESLHTCLPLLQYQEQDIVYKDSIVNIKSFNRVEVNFTPHIKTNHNVTFTPLFNLYNGDELLAAKIPLRDIEPSPGRITVFDKNSKTILVNNSFNMINKFFIKIDNLFALFYKDITLLKEKFDDSTNIIINFNLKGIKSYTLKPVPVLKLREGYSGVELDIYFRYKNEELHINSSKDISKPVIETDYIEVLERDYMFEDLFLAYLNKIISGLKPAYNWEKHNYYYSGFLDRFIQLYGKTLVDDGVILNVDKKDITVSKGTLGYSVENKIDWFDIKLYLKDENGISTPITANTINSSIIKASSGYFLLDKESIKSVDSIKRQAEVKNDQILVNKNNFNMVDFLYNNKTDNSNKALEKQYKIQKSLKNFSGIEEQKITKGFKGKLRDYQKAGYNWLQFLHKNSLNGCLADDMGLGKTVQTLALLQSLKDQNKFKTSLLVVPVVTMGNWEKECEKFTPEIVIEKHEGSKRVKDIDYLKEFDLIIVSYHTLIRDIELFSSHIWYYLILDEAQYIKNPKTKLNKGIRSIKAEHRLSLTGTPVENSTTDLYSQMEFLNPGILGKLEKFNKEYAKPIDKNGNSDIETELSKRVNPLILRRKKEDVLKDLPEKEIVVQYIEMGSKQKKLYNSYKKSIRDEVVGIIKEKGIEKSTISILDALLKLRQIALFPQLISDEYKKTESCKMDTLKIMLQDIIADGHKVLIFSQFVKTLEIIELWLNESKLEYSKITGKTKDRTKEIDNFNNSNKVFLLSLKAGGVGINLTSADYVILFDPWWNPAVENQAIDRCYRIGQKNKVFAYKMIVKDTVEEKIIELQNKKKELAEGLVSAESGIIKSLTKDDLMGLFQ</sequence>
<evidence type="ECO:0000259" key="3">
    <source>
        <dbReference type="PROSITE" id="PS50966"/>
    </source>
</evidence>
<dbReference type="SMART" id="SM00487">
    <property type="entry name" value="DEXDc"/>
    <property type="match status" value="1"/>
</dbReference>
<dbReference type="PROSITE" id="PS50966">
    <property type="entry name" value="ZF_SWIM"/>
    <property type="match status" value="1"/>
</dbReference>
<accession>A0A5C1QDE7</accession>
<evidence type="ECO:0000313" key="7">
    <source>
        <dbReference type="Proteomes" id="UP000323824"/>
    </source>
</evidence>
<keyword evidence="2" id="KW-0862">Zinc</keyword>
<keyword evidence="1" id="KW-0378">Hydrolase</keyword>
<keyword evidence="7" id="KW-1185">Reference proteome</keyword>
<dbReference type="GO" id="GO:0005524">
    <property type="term" value="F:ATP binding"/>
    <property type="evidence" value="ECO:0007669"/>
    <property type="project" value="InterPro"/>
</dbReference>
<dbReference type="PANTHER" id="PTHR10799">
    <property type="entry name" value="SNF2/RAD54 HELICASE FAMILY"/>
    <property type="match status" value="1"/>
</dbReference>
<dbReference type="Proteomes" id="UP000323824">
    <property type="component" value="Chromosome"/>
</dbReference>
<dbReference type="InterPro" id="IPR001650">
    <property type="entry name" value="Helicase_C-like"/>
</dbReference>